<dbReference type="EMBL" id="JABXBU010000030">
    <property type="protein sequence ID" value="KAF8784332.1"/>
    <property type="molecule type" value="Genomic_DNA"/>
</dbReference>
<proteinExistence type="predicted"/>
<name>A0A8T0F1H6_ARGBR</name>
<evidence type="ECO:0000313" key="2">
    <source>
        <dbReference type="Proteomes" id="UP000807504"/>
    </source>
</evidence>
<reference evidence="1" key="1">
    <citation type="journal article" date="2020" name="bioRxiv">
        <title>Chromosome-level reference genome of the European wasp spider Argiope bruennichi: a resource for studies on range expansion and evolutionary adaptation.</title>
        <authorList>
            <person name="Sheffer M.M."/>
            <person name="Hoppe A."/>
            <person name="Krehenwinkel H."/>
            <person name="Uhl G."/>
            <person name="Kuss A.W."/>
            <person name="Jensen L."/>
            <person name="Jensen C."/>
            <person name="Gillespie R.G."/>
            <person name="Hoff K.J."/>
            <person name="Prost S."/>
        </authorList>
    </citation>
    <scope>NUCLEOTIDE SEQUENCE</scope>
</reference>
<reference evidence="1" key="2">
    <citation type="submission" date="2020-06" db="EMBL/GenBank/DDBJ databases">
        <authorList>
            <person name="Sheffer M."/>
        </authorList>
    </citation>
    <scope>NUCLEOTIDE SEQUENCE</scope>
</reference>
<gene>
    <name evidence="1" type="ORF">HNY73_010024</name>
</gene>
<sequence>MTSSPFLLSAPIRELACRHSDTYSTAAKHLENNILMDDFVIGVDTDEKATILYQEMQDLMAHISLPLTKWSTNSKNLQAVGNKRISPLKAMRKY</sequence>
<protein>
    <submittedName>
        <fullName evidence="1">Uncharacterized protein</fullName>
    </submittedName>
</protein>
<accession>A0A8T0F1H6</accession>
<evidence type="ECO:0000313" key="1">
    <source>
        <dbReference type="EMBL" id="KAF8784332.1"/>
    </source>
</evidence>
<dbReference type="Proteomes" id="UP000807504">
    <property type="component" value="Unassembled WGS sequence"/>
</dbReference>
<keyword evidence="2" id="KW-1185">Reference proteome</keyword>
<organism evidence="1 2">
    <name type="scientific">Argiope bruennichi</name>
    <name type="common">Wasp spider</name>
    <name type="synonym">Aranea bruennichi</name>
    <dbReference type="NCBI Taxonomy" id="94029"/>
    <lineage>
        <taxon>Eukaryota</taxon>
        <taxon>Metazoa</taxon>
        <taxon>Ecdysozoa</taxon>
        <taxon>Arthropoda</taxon>
        <taxon>Chelicerata</taxon>
        <taxon>Arachnida</taxon>
        <taxon>Araneae</taxon>
        <taxon>Araneomorphae</taxon>
        <taxon>Entelegynae</taxon>
        <taxon>Araneoidea</taxon>
        <taxon>Araneidae</taxon>
        <taxon>Argiope</taxon>
    </lineage>
</organism>
<dbReference type="AlphaFoldDB" id="A0A8T0F1H6"/>
<comment type="caution">
    <text evidence="1">The sequence shown here is derived from an EMBL/GenBank/DDBJ whole genome shotgun (WGS) entry which is preliminary data.</text>
</comment>